<keyword evidence="1" id="KW-0472">Membrane</keyword>
<dbReference type="RefSeq" id="XP_067917783.1">
    <property type="nucleotide sequence ID" value="XM_068070240.1"/>
</dbReference>
<dbReference type="OrthoDB" id="345389at2759"/>
<protein>
    <submittedName>
        <fullName evidence="3">Transmembrane protein</fullName>
    </submittedName>
</protein>
<gene>
    <name evidence="3" type="ORF">CSUI_010135</name>
</gene>
<dbReference type="AlphaFoldDB" id="A0A2C6JD59"/>
<feature type="transmembrane region" description="Helical" evidence="1">
    <location>
        <begin position="110"/>
        <end position="134"/>
    </location>
</feature>
<reference evidence="3 4" key="1">
    <citation type="journal article" date="2017" name="Int. J. Parasitol.">
        <title>The genome of the protozoan parasite Cystoisospora suis and a reverse vaccinology approach to identify vaccine candidates.</title>
        <authorList>
            <person name="Palmieri N."/>
            <person name="Shrestha A."/>
            <person name="Ruttkowski B."/>
            <person name="Beck T."/>
            <person name="Vogl C."/>
            <person name="Tomley F."/>
            <person name="Blake D.P."/>
            <person name="Joachim A."/>
        </authorList>
    </citation>
    <scope>NUCLEOTIDE SEQUENCE [LARGE SCALE GENOMIC DNA]</scope>
    <source>
        <strain evidence="3 4">Wien I</strain>
    </source>
</reference>
<feature type="chain" id="PRO_5012067171" evidence="2">
    <location>
        <begin position="29"/>
        <end position="185"/>
    </location>
</feature>
<keyword evidence="1 3" id="KW-0812">Transmembrane</keyword>
<dbReference type="Proteomes" id="UP000221165">
    <property type="component" value="Unassembled WGS sequence"/>
</dbReference>
<dbReference type="EMBL" id="MIGC01006716">
    <property type="protein sequence ID" value="PHJ16051.1"/>
    <property type="molecule type" value="Genomic_DNA"/>
</dbReference>
<keyword evidence="4" id="KW-1185">Reference proteome</keyword>
<feature type="signal peptide" evidence="2">
    <location>
        <begin position="1"/>
        <end position="28"/>
    </location>
</feature>
<dbReference type="GeneID" id="94433451"/>
<proteinExistence type="predicted"/>
<keyword evidence="2" id="KW-0732">Signal</keyword>
<name>A0A2C6JD59_9APIC</name>
<dbReference type="VEuPathDB" id="ToxoDB:CSUI_010135"/>
<accession>A0A2C6JD59</accession>
<evidence type="ECO:0000256" key="2">
    <source>
        <dbReference type="SAM" id="SignalP"/>
    </source>
</evidence>
<sequence length="185" mass="19723">MGFFMKSFFGLDLASWVALVSLYSLVSATIELCSETRRTCQQSGTDSLSTFNFTSSAFTIFAGSLGILSTIFYSSLFVVFVIVAVFITALMDVAEIITNATSPHPSTFQYILTSLHLAVTVIALIILFSYYSVLKAGGTGREYRATTAVKRTVQQPFAATEESRVRGAGGYGATSATGRGGLVGP</sequence>
<feature type="transmembrane region" description="Helical" evidence="1">
    <location>
        <begin position="52"/>
        <end position="69"/>
    </location>
</feature>
<keyword evidence="1" id="KW-1133">Transmembrane helix</keyword>
<evidence type="ECO:0000256" key="1">
    <source>
        <dbReference type="SAM" id="Phobius"/>
    </source>
</evidence>
<feature type="transmembrane region" description="Helical" evidence="1">
    <location>
        <begin position="76"/>
        <end position="98"/>
    </location>
</feature>
<evidence type="ECO:0000313" key="4">
    <source>
        <dbReference type="Proteomes" id="UP000221165"/>
    </source>
</evidence>
<evidence type="ECO:0000313" key="3">
    <source>
        <dbReference type="EMBL" id="PHJ16051.1"/>
    </source>
</evidence>
<comment type="caution">
    <text evidence="3">The sequence shown here is derived from an EMBL/GenBank/DDBJ whole genome shotgun (WGS) entry which is preliminary data.</text>
</comment>
<organism evidence="3 4">
    <name type="scientific">Cystoisospora suis</name>
    <dbReference type="NCBI Taxonomy" id="483139"/>
    <lineage>
        <taxon>Eukaryota</taxon>
        <taxon>Sar</taxon>
        <taxon>Alveolata</taxon>
        <taxon>Apicomplexa</taxon>
        <taxon>Conoidasida</taxon>
        <taxon>Coccidia</taxon>
        <taxon>Eucoccidiorida</taxon>
        <taxon>Eimeriorina</taxon>
        <taxon>Sarcocystidae</taxon>
        <taxon>Cystoisospora</taxon>
    </lineage>
</organism>